<evidence type="ECO:0000256" key="2">
    <source>
        <dbReference type="ARBA" id="ARBA00022552"/>
    </source>
</evidence>
<dbReference type="PANTHER" id="PTHR31760:SF0">
    <property type="entry name" value="S-ADENOSYL-L-METHIONINE-DEPENDENT METHYLTRANSFERASES SUPERFAMILY PROTEIN"/>
    <property type="match status" value="1"/>
</dbReference>
<evidence type="ECO:0000256" key="5">
    <source>
        <dbReference type="ARBA" id="ARBA00022691"/>
    </source>
</evidence>
<name>A0A5R9DTN1_9LACT</name>
<dbReference type="EC" id="2.1.1.-" evidence="6"/>
<evidence type="ECO:0000256" key="4">
    <source>
        <dbReference type="ARBA" id="ARBA00022679"/>
    </source>
</evidence>
<feature type="binding site" evidence="6">
    <location>
        <position position="149"/>
    </location>
    <ligand>
        <name>S-adenosyl-L-methionine</name>
        <dbReference type="ChEBI" id="CHEBI:59789"/>
    </ligand>
</feature>
<sequence length="239" mass="27022">MTVEEFIQALNEKGSQLTEQQINQFEQYYHLLVEWNNKINLTAITEKPDVYLKHFYDSLMPLWMAPDYFKENATLCDVGAGAGFPSIPMKIVRPDLDITIVDSLNKRITFLNLLAEELNLTGVKAVHGRAEEVGQDKAHREQFDIVTARAVAALNVLSELCLPLAKKGGYFIALKAQRADEEIVKAKKAIATLGAKFEEQISEMLPIEDSEREILVIRKTLETPKKYPRRPGKPAKQPL</sequence>
<dbReference type="InterPro" id="IPR029063">
    <property type="entry name" value="SAM-dependent_MTases_sf"/>
</dbReference>
<dbReference type="GO" id="GO:0005829">
    <property type="term" value="C:cytosol"/>
    <property type="evidence" value="ECO:0007669"/>
    <property type="project" value="TreeGrafter"/>
</dbReference>
<feature type="binding site" evidence="6">
    <location>
        <position position="84"/>
    </location>
    <ligand>
        <name>S-adenosyl-L-methionine</name>
        <dbReference type="ChEBI" id="CHEBI:59789"/>
    </ligand>
</feature>
<comment type="function">
    <text evidence="6">Specifically methylates the N7 position of a guanine in 16S rRNA.</text>
</comment>
<organism evidence="7 8">
    <name type="scientific">Ruoffia tabacinasalis</name>
    <dbReference type="NCBI Taxonomy" id="87458"/>
    <lineage>
        <taxon>Bacteria</taxon>
        <taxon>Bacillati</taxon>
        <taxon>Bacillota</taxon>
        <taxon>Bacilli</taxon>
        <taxon>Lactobacillales</taxon>
        <taxon>Aerococcaceae</taxon>
        <taxon>Ruoffia</taxon>
    </lineage>
</organism>
<dbReference type="InterPro" id="IPR003682">
    <property type="entry name" value="rRNA_ssu_MeTfrase_G"/>
</dbReference>
<evidence type="ECO:0000256" key="3">
    <source>
        <dbReference type="ARBA" id="ARBA00022603"/>
    </source>
</evidence>
<dbReference type="Proteomes" id="UP000306420">
    <property type="component" value="Unassembled WGS sequence"/>
</dbReference>
<gene>
    <name evidence="6 7" type="primary">rsmG</name>
    <name evidence="7" type="ORF">FEZ33_08300</name>
</gene>
<evidence type="ECO:0000256" key="6">
    <source>
        <dbReference type="HAMAP-Rule" id="MF_00074"/>
    </source>
</evidence>
<feature type="binding site" evidence="6">
    <location>
        <position position="79"/>
    </location>
    <ligand>
        <name>S-adenosyl-L-methionine</name>
        <dbReference type="ChEBI" id="CHEBI:59789"/>
    </ligand>
</feature>
<keyword evidence="5 6" id="KW-0949">S-adenosyl-L-methionine</keyword>
<dbReference type="HAMAP" id="MF_00074">
    <property type="entry name" value="16SrRNA_methyltr_G"/>
    <property type="match status" value="1"/>
</dbReference>
<dbReference type="FunFam" id="3.40.50.150:FF:000041">
    <property type="entry name" value="Ribosomal RNA small subunit methyltransferase G"/>
    <property type="match status" value="1"/>
</dbReference>
<dbReference type="EMBL" id="VBSP01000030">
    <property type="protein sequence ID" value="TLQ40377.1"/>
    <property type="molecule type" value="Genomic_DNA"/>
</dbReference>
<comment type="caution">
    <text evidence="7">The sequence shown here is derived from an EMBL/GenBank/DDBJ whole genome shotgun (WGS) entry which is preliminary data.</text>
</comment>
<keyword evidence="2 6" id="KW-0698">rRNA processing</keyword>
<dbReference type="SUPFAM" id="SSF53335">
    <property type="entry name" value="S-adenosyl-L-methionine-dependent methyltransferases"/>
    <property type="match status" value="1"/>
</dbReference>
<accession>A0A5R9DTN1</accession>
<dbReference type="Gene3D" id="3.40.50.150">
    <property type="entry name" value="Vaccinia Virus protein VP39"/>
    <property type="match status" value="1"/>
</dbReference>
<dbReference type="Pfam" id="PF02527">
    <property type="entry name" value="GidB"/>
    <property type="match status" value="1"/>
</dbReference>
<comment type="subcellular location">
    <subcellularLocation>
        <location evidence="6">Cytoplasm</location>
    </subcellularLocation>
</comment>
<keyword evidence="4 6" id="KW-0808">Transferase</keyword>
<dbReference type="GO" id="GO:0070043">
    <property type="term" value="F:rRNA (guanine-N7-)-methyltransferase activity"/>
    <property type="evidence" value="ECO:0007669"/>
    <property type="project" value="UniProtKB-UniRule"/>
</dbReference>
<protein>
    <recommendedName>
        <fullName evidence="6">Ribosomal RNA small subunit methyltransferase G</fullName>
        <ecNumber evidence="6">2.1.1.-</ecNumber>
    </recommendedName>
    <alternativeName>
        <fullName evidence="6">16S rRNA 7-methylguanosine methyltransferase</fullName>
        <shortName evidence="6">16S rRNA m7G methyltransferase</shortName>
    </alternativeName>
</protein>
<proteinExistence type="inferred from homology"/>
<dbReference type="PIRSF" id="PIRSF003078">
    <property type="entry name" value="GidB"/>
    <property type="match status" value="1"/>
</dbReference>
<feature type="binding site" evidence="6">
    <location>
        <begin position="130"/>
        <end position="131"/>
    </location>
    <ligand>
        <name>S-adenosyl-L-methionine</name>
        <dbReference type="ChEBI" id="CHEBI:59789"/>
    </ligand>
</feature>
<dbReference type="PANTHER" id="PTHR31760">
    <property type="entry name" value="S-ADENOSYL-L-METHIONINE-DEPENDENT METHYLTRANSFERASES SUPERFAMILY PROTEIN"/>
    <property type="match status" value="1"/>
</dbReference>
<dbReference type="NCBIfam" id="TIGR00138">
    <property type="entry name" value="rsmG_gidB"/>
    <property type="match status" value="1"/>
</dbReference>
<reference evidence="7 8" key="1">
    <citation type="submission" date="2019-05" db="EMBL/GenBank/DDBJ databases">
        <title>The metagenome of a microbial culture collection derived from dairy environment covers the genomic content of the human microbiome.</title>
        <authorList>
            <person name="Roder T."/>
            <person name="Wuthrich D."/>
            <person name="Sattari Z."/>
            <person name="Von Ah U."/>
            <person name="Bar C."/>
            <person name="Ronchi F."/>
            <person name="Macpherson A.J."/>
            <person name="Ganal-Vonarburg S.C."/>
            <person name="Bruggmann R."/>
            <person name="Vergeres G."/>
        </authorList>
    </citation>
    <scope>NUCLEOTIDE SEQUENCE [LARGE SCALE GENOMIC DNA]</scope>
    <source>
        <strain evidence="7 8">FAM 24227</strain>
    </source>
</reference>
<comment type="caution">
    <text evidence="6">Lacks conserved residue(s) required for the propagation of feature annotation.</text>
</comment>
<comment type="similarity">
    <text evidence="6">Belongs to the methyltransferase superfamily. RNA methyltransferase RsmG family.</text>
</comment>
<evidence type="ECO:0000256" key="1">
    <source>
        <dbReference type="ARBA" id="ARBA00022490"/>
    </source>
</evidence>
<dbReference type="OrthoDB" id="9808773at2"/>
<keyword evidence="1 6" id="KW-0963">Cytoplasm</keyword>
<dbReference type="AlphaFoldDB" id="A0A5R9DTN1"/>
<keyword evidence="3 6" id="KW-0489">Methyltransferase</keyword>
<evidence type="ECO:0000313" key="7">
    <source>
        <dbReference type="EMBL" id="TLQ40377.1"/>
    </source>
</evidence>
<evidence type="ECO:0000313" key="8">
    <source>
        <dbReference type="Proteomes" id="UP000306420"/>
    </source>
</evidence>
<dbReference type="RefSeq" id="WP_138404943.1">
    <property type="nucleotide sequence ID" value="NZ_VBSP01000030.1"/>
</dbReference>